<organism evidence="1 2">
    <name type="scientific">Acropora cervicornis</name>
    <name type="common">Staghorn coral</name>
    <dbReference type="NCBI Taxonomy" id="6130"/>
    <lineage>
        <taxon>Eukaryota</taxon>
        <taxon>Metazoa</taxon>
        <taxon>Cnidaria</taxon>
        <taxon>Anthozoa</taxon>
        <taxon>Hexacorallia</taxon>
        <taxon>Scleractinia</taxon>
        <taxon>Astrocoeniina</taxon>
        <taxon>Acroporidae</taxon>
        <taxon>Acropora</taxon>
    </lineage>
</organism>
<protein>
    <submittedName>
        <fullName evidence="1">Uncharacterized protein</fullName>
    </submittedName>
</protein>
<proteinExistence type="predicted"/>
<gene>
    <name evidence="1" type="ORF">P5673_012322</name>
</gene>
<sequence>MEVFSKNFVVRATRGEKHGQAEDRVCQELFYEARIIRKLSDLTGVPLLFGICSERAPFCIIMQYHGNRENYKSVQYTAHNPVERSFTELPGSTSSESLPAP</sequence>
<dbReference type="AlphaFoldDB" id="A0AAD9QNA4"/>
<name>A0AAD9QNA4_ACRCE</name>
<dbReference type="Proteomes" id="UP001249851">
    <property type="component" value="Unassembled WGS sequence"/>
</dbReference>
<comment type="caution">
    <text evidence="1">The sequence shown here is derived from an EMBL/GenBank/DDBJ whole genome shotgun (WGS) entry which is preliminary data.</text>
</comment>
<evidence type="ECO:0000313" key="1">
    <source>
        <dbReference type="EMBL" id="KAK2564096.1"/>
    </source>
</evidence>
<reference evidence="1" key="1">
    <citation type="journal article" date="2023" name="G3 (Bethesda)">
        <title>Whole genome assembly and annotation of the endangered Caribbean coral Acropora cervicornis.</title>
        <authorList>
            <person name="Selwyn J.D."/>
            <person name="Vollmer S.V."/>
        </authorList>
    </citation>
    <scope>NUCLEOTIDE SEQUENCE</scope>
    <source>
        <strain evidence="1">K2</strain>
    </source>
</reference>
<dbReference type="EMBL" id="JARQWQ010000023">
    <property type="protein sequence ID" value="KAK2564096.1"/>
    <property type="molecule type" value="Genomic_DNA"/>
</dbReference>
<accession>A0AAD9QNA4</accession>
<evidence type="ECO:0000313" key="2">
    <source>
        <dbReference type="Proteomes" id="UP001249851"/>
    </source>
</evidence>
<reference evidence="1" key="2">
    <citation type="journal article" date="2023" name="Science">
        <title>Genomic signatures of disease resistance in endangered staghorn corals.</title>
        <authorList>
            <person name="Vollmer S.V."/>
            <person name="Selwyn J.D."/>
            <person name="Despard B.A."/>
            <person name="Roesel C.L."/>
        </authorList>
    </citation>
    <scope>NUCLEOTIDE SEQUENCE</scope>
    <source>
        <strain evidence="1">K2</strain>
    </source>
</reference>
<keyword evidence="2" id="KW-1185">Reference proteome</keyword>